<sequence precursor="true">MRLALLFTATISSLGCMAESAPSCRSIEHAQSKGVLIASYPLDQDAELPPYRIKEVWIENDRNLVVRLDGPHVDDEPRVNVRGLDRFAYRTIWSEPNGPPYEIWTLPGSPPDSIVLEREGNVIELAIQR</sequence>
<dbReference type="KEGG" id="snep:Enr13x_10770"/>
<reference evidence="2 3" key="1">
    <citation type="submission" date="2019-03" db="EMBL/GenBank/DDBJ databases">
        <title>Deep-cultivation of Planctomycetes and their phenomic and genomic characterization uncovers novel biology.</title>
        <authorList>
            <person name="Wiegand S."/>
            <person name="Jogler M."/>
            <person name="Boedeker C."/>
            <person name="Pinto D."/>
            <person name="Vollmers J."/>
            <person name="Rivas-Marin E."/>
            <person name="Kohn T."/>
            <person name="Peeters S.H."/>
            <person name="Heuer A."/>
            <person name="Rast P."/>
            <person name="Oberbeckmann S."/>
            <person name="Bunk B."/>
            <person name="Jeske O."/>
            <person name="Meyerdierks A."/>
            <person name="Storesund J.E."/>
            <person name="Kallscheuer N."/>
            <person name="Luecker S."/>
            <person name="Lage O.M."/>
            <person name="Pohl T."/>
            <person name="Merkel B.J."/>
            <person name="Hornburger P."/>
            <person name="Mueller R.-W."/>
            <person name="Bruemmer F."/>
            <person name="Labrenz M."/>
            <person name="Spormann A.M."/>
            <person name="Op den Camp H."/>
            <person name="Overmann J."/>
            <person name="Amann R."/>
            <person name="Jetten M.S.M."/>
            <person name="Mascher T."/>
            <person name="Medema M.H."/>
            <person name="Devos D.P."/>
            <person name="Kaster A.-K."/>
            <person name="Ovreas L."/>
            <person name="Rohde M."/>
            <person name="Galperin M.Y."/>
            <person name="Jogler C."/>
        </authorList>
    </citation>
    <scope>NUCLEOTIDE SEQUENCE [LARGE SCALE GENOMIC DNA]</scope>
    <source>
        <strain evidence="2 3">Enr13</strain>
    </source>
</reference>
<dbReference type="AlphaFoldDB" id="A0A518HKE3"/>
<dbReference type="PROSITE" id="PS51257">
    <property type="entry name" value="PROKAR_LIPOPROTEIN"/>
    <property type="match status" value="1"/>
</dbReference>
<organism evidence="2 3">
    <name type="scientific">Stieleria neptunia</name>
    <dbReference type="NCBI Taxonomy" id="2527979"/>
    <lineage>
        <taxon>Bacteria</taxon>
        <taxon>Pseudomonadati</taxon>
        <taxon>Planctomycetota</taxon>
        <taxon>Planctomycetia</taxon>
        <taxon>Pirellulales</taxon>
        <taxon>Pirellulaceae</taxon>
        <taxon>Stieleria</taxon>
    </lineage>
</organism>
<protein>
    <submittedName>
        <fullName evidence="2">Uncharacterized protein</fullName>
    </submittedName>
</protein>
<feature type="signal peptide" evidence="1">
    <location>
        <begin position="1"/>
        <end position="18"/>
    </location>
</feature>
<accession>A0A518HKE3</accession>
<evidence type="ECO:0000313" key="2">
    <source>
        <dbReference type="EMBL" id="QDV41239.1"/>
    </source>
</evidence>
<evidence type="ECO:0000313" key="3">
    <source>
        <dbReference type="Proteomes" id="UP000319004"/>
    </source>
</evidence>
<dbReference type="Proteomes" id="UP000319004">
    <property type="component" value="Chromosome"/>
</dbReference>
<keyword evidence="1" id="KW-0732">Signal</keyword>
<gene>
    <name evidence="2" type="ORF">Enr13x_10770</name>
</gene>
<evidence type="ECO:0000256" key="1">
    <source>
        <dbReference type="SAM" id="SignalP"/>
    </source>
</evidence>
<keyword evidence="3" id="KW-1185">Reference proteome</keyword>
<feature type="chain" id="PRO_5021820249" evidence="1">
    <location>
        <begin position="19"/>
        <end position="129"/>
    </location>
</feature>
<name>A0A518HKE3_9BACT</name>
<dbReference type="EMBL" id="CP037423">
    <property type="protein sequence ID" value="QDV41239.1"/>
    <property type="molecule type" value="Genomic_DNA"/>
</dbReference>
<proteinExistence type="predicted"/>